<dbReference type="Proteomes" id="UP000076927">
    <property type="component" value="Chromosome"/>
</dbReference>
<protein>
    <submittedName>
        <fullName evidence="3">Oxidoreductase</fullName>
    </submittedName>
</protein>
<dbReference type="InterPro" id="IPR002347">
    <property type="entry name" value="SDR_fam"/>
</dbReference>
<comment type="similarity">
    <text evidence="1">Belongs to the short-chain dehydrogenases/reductases (SDR) family.</text>
</comment>
<evidence type="ECO:0000256" key="2">
    <source>
        <dbReference type="ARBA" id="ARBA00023002"/>
    </source>
</evidence>
<accession>A0A172TMA1</accession>
<dbReference type="SUPFAM" id="SSF51735">
    <property type="entry name" value="NAD(P)-binding Rossmann-fold domains"/>
    <property type="match status" value="1"/>
</dbReference>
<dbReference type="RefSeq" id="WP_068609722.1">
    <property type="nucleotide sequence ID" value="NZ_CP011388.1"/>
</dbReference>
<organism evidence="3 4">
    <name type="scientific">Paenibacillus swuensis</name>
    <dbReference type="NCBI Taxonomy" id="1178515"/>
    <lineage>
        <taxon>Bacteria</taxon>
        <taxon>Bacillati</taxon>
        <taxon>Bacillota</taxon>
        <taxon>Bacilli</taxon>
        <taxon>Bacillales</taxon>
        <taxon>Paenibacillaceae</taxon>
        <taxon>Paenibacillus</taxon>
    </lineage>
</organism>
<dbReference type="AlphaFoldDB" id="A0A172TMA1"/>
<evidence type="ECO:0000313" key="4">
    <source>
        <dbReference type="Proteomes" id="UP000076927"/>
    </source>
</evidence>
<proteinExistence type="inferred from homology"/>
<dbReference type="OrthoDB" id="9803333at2"/>
<dbReference type="GO" id="GO:0008206">
    <property type="term" value="P:bile acid metabolic process"/>
    <property type="evidence" value="ECO:0007669"/>
    <property type="project" value="UniProtKB-ARBA"/>
</dbReference>
<dbReference type="PANTHER" id="PTHR43943">
    <property type="entry name" value="DEHYDROGENASE/REDUCTASE (SDR FAMILY) MEMBER 4"/>
    <property type="match status" value="1"/>
</dbReference>
<dbReference type="Gene3D" id="3.40.50.720">
    <property type="entry name" value="NAD(P)-binding Rossmann-like Domain"/>
    <property type="match status" value="1"/>
</dbReference>
<dbReference type="PATRIC" id="fig|1178515.4.peg.4033"/>
<dbReference type="FunFam" id="3.40.50.720:FF:000084">
    <property type="entry name" value="Short-chain dehydrogenase reductase"/>
    <property type="match status" value="1"/>
</dbReference>
<dbReference type="GO" id="GO:0016491">
    <property type="term" value="F:oxidoreductase activity"/>
    <property type="evidence" value="ECO:0007669"/>
    <property type="project" value="UniProtKB-KW"/>
</dbReference>
<dbReference type="KEGG" id="pswu:SY83_19935"/>
<dbReference type="PRINTS" id="PR00081">
    <property type="entry name" value="GDHRDH"/>
</dbReference>
<dbReference type="PANTHER" id="PTHR43943:SF2">
    <property type="entry name" value="DEHYDROGENASE_REDUCTASE 4"/>
    <property type="match status" value="1"/>
</dbReference>
<sequence>MGLFDGKVAVVTGGTSGIGLGAAMMYAQEGAHVFVTGRRQNELDTAVKLIGANATGVQGDVSNLDDIDKLYETVKREKGHLDFLFANAGLGSLVPLGEISEEHYYKTFDVNVKGTIFTVQKALPLFPDKVGSIILNGSLVATQGDPAFSVYGATKAAIRQLVRSWILDLKGTQIRVNVVHPGYINTPAYESLFGKEALPGTLEYLQTQIPLDRIGTPEDIAKAVKFLSSDDSNYITGIELPVDGGAGQY</sequence>
<dbReference type="STRING" id="1178515.SY83_19935"/>
<keyword evidence="2" id="KW-0560">Oxidoreductase</keyword>
<dbReference type="CDD" id="cd05233">
    <property type="entry name" value="SDR_c"/>
    <property type="match status" value="1"/>
</dbReference>
<dbReference type="Pfam" id="PF13561">
    <property type="entry name" value="adh_short_C2"/>
    <property type="match status" value="1"/>
</dbReference>
<gene>
    <name evidence="3" type="ORF">SY83_19935</name>
</gene>
<keyword evidence="4" id="KW-1185">Reference proteome</keyword>
<name>A0A172TMA1_9BACL</name>
<evidence type="ECO:0000313" key="3">
    <source>
        <dbReference type="EMBL" id="ANE48185.1"/>
    </source>
</evidence>
<dbReference type="EMBL" id="CP011388">
    <property type="protein sequence ID" value="ANE48185.1"/>
    <property type="molecule type" value="Genomic_DNA"/>
</dbReference>
<reference evidence="3 4" key="1">
    <citation type="submission" date="2015-01" db="EMBL/GenBank/DDBJ databases">
        <title>Paenibacillus swuensis/DY6/whole genome sequencing.</title>
        <authorList>
            <person name="Kim M.K."/>
            <person name="Srinivasan S."/>
            <person name="Lee J.-J."/>
        </authorList>
    </citation>
    <scope>NUCLEOTIDE SEQUENCE [LARGE SCALE GENOMIC DNA]</scope>
    <source>
        <strain evidence="3 4">DY6</strain>
    </source>
</reference>
<dbReference type="InterPro" id="IPR036291">
    <property type="entry name" value="NAD(P)-bd_dom_sf"/>
</dbReference>
<evidence type="ECO:0000256" key="1">
    <source>
        <dbReference type="ARBA" id="ARBA00006484"/>
    </source>
</evidence>